<dbReference type="Gene3D" id="3.10.450.50">
    <property type="match status" value="1"/>
</dbReference>
<gene>
    <name evidence="2" type="ORF">N47_D29740</name>
</gene>
<accession>E1YHP6</accession>
<dbReference type="SUPFAM" id="SSF54427">
    <property type="entry name" value="NTF2-like"/>
    <property type="match status" value="1"/>
</dbReference>
<sequence>MHKDDMNMTASDIRALQYLLDKSELYDLVMKYARYTDRRDRKALRSLYHDDAIEDRGEMFKGTIDEFIKWSGAAAEKYELTIHRISNTIFEIDGNKAQGEVYAEAYHRTNPPDQKDIIAYGRYLDHYEKRDRVWKFKYRTSTTDRCEIRPVDTAWYKEFVAGSPSGLPGADDPSYKILTMFTRCG</sequence>
<evidence type="ECO:0000259" key="1">
    <source>
        <dbReference type="Pfam" id="PF13577"/>
    </source>
</evidence>
<feature type="domain" description="SnoaL-like" evidence="1">
    <location>
        <begin position="18"/>
        <end position="140"/>
    </location>
</feature>
<dbReference type="EMBL" id="FR695874">
    <property type="protein sequence ID" value="CBX30165.1"/>
    <property type="molecule type" value="Genomic_DNA"/>
</dbReference>
<dbReference type="InterPro" id="IPR032710">
    <property type="entry name" value="NTF2-like_dom_sf"/>
</dbReference>
<protein>
    <recommendedName>
        <fullName evidence="1">SnoaL-like domain-containing protein</fullName>
    </recommendedName>
</protein>
<dbReference type="InterPro" id="IPR037401">
    <property type="entry name" value="SnoaL-like"/>
</dbReference>
<reference evidence="2" key="1">
    <citation type="journal article" date="2011" name="Environ. Microbiol.">
        <title>Genomic insights into the metabolic potential of the polycyclic aromatic hydrocarbon degrading sulfate-reducing Deltaproteobacterium N47.</title>
        <authorList>
            <person name="Bergmann F."/>
            <person name="Selesi D."/>
            <person name="Weinmaier T."/>
            <person name="Tischler P."/>
            <person name="Rattei T."/>
            <person name="Meckenstock R.U."/>
        </authorList>
    </citation>
    <scope>NUCLEOTIDE SEQUENCE</scope>
</reference>
<dbReference type="AlphaFoldDB" id="E1YHP6"/>
<proteinExistence type="predicted"/>
<dbReference type="Pfam" id="PF13577">
    <property type="entry name" value="SnoaL_4"/>
    <property type="match status" value="1"/>
</dbReference>
<organism evidence="2">
    <name type="scientific">uncultured Desulfobacterium sp</name>
    <dbReference type="NCBI Taxonomy" id="201089"/>
    <lineage>
        <taxon>Bacteria</taxon>
        <taxon>Pseudomonadati</taxon>
        <taxon>Thermodesulfobacteriota</taxon>
        <taxon>Desulfobacteria</taxon>
        <taxon>Desulfobacterales</taxon>
        <taxon>Desulfobacteriaceae</taxon>
        <taxon>Desulfobacterium</taxon>
        <taxon>environmental samples</taxon>
    </lineage>
</organism>
<dbReference type="CDD" id="cd00531">
    <property type="entry name" value="NTF2_like"/>
    <property type="match status" value="1"/>
</dbReference>
<evidence type="ECO:0000313" key="2">
    <source>
        <dbReference type="EMBL" id="CBX30165.1"/>
    </source>
</evidence>
<name>E1YHP6_9BACT</name>